<dbReference type="AlphaFoldDB" id="A0A699YVF8"/>
<dbReference type="PANTHER" id="PTHR45703">
    <property type="entry name" value="DYNEIN HEAVY CHAIN"/>
    <property type="match status" value="1"/>
</dbReference>
<dbReference type="EMBL" id="BLLF01000704">
    <property type="protein sequence ID" value="GFH14247.1"/>
    <property type="molecule type" value="Genomic_DNA"/>
</dbReference>
<evidence type="ECO:0000313" key="3">
    <source>
        <dbReference type="Proteomes" id="UP000485058"/>
    </source>
</evidence>
<dbReference type="InterPro" id="IPR026983">
    <property type="entry name" value="DHC"/>
</dbReference>
<dbReference type="GO" id="GO:0007018">
    <property type="term" value="P:microtubule-based movement"/>
    <property type="evidence" value="ECO:0007669"/>
    <property type="project" value="InterPro"/>
</dbReference>
<name>A0A699YVF8_HAELA</name>
<sequence length="354" mass="39551">MLLRARKRVAAVVAMGIDRALEVASMFDDAAQALDVDMAGLLAELQPMSTPLDQYAALIAKIRAAQQAVRYAAPTEVWTGLLLVDTSPLKTSLGARADHMVEALLNQLLSKSVEAYQHICARCEAISNEVMAVAQDTPGVLGIKEKLGSGEAEVEQLKGMANAAKDRDMFRLAYRHAESLDQSFAQLAFDAQNWPRDMLLVFSTAWEKVEAEYTHFQGALKRKRETLRKELKEVAVLVEAYKDVVDASELVGELAKELEPYASLWQVVSEYALRSEDWLYGNMQGLNPEEVEELTGEWYKRMQRLAKSMQLAEHRRLAEESRVKLEGFKALLPIISAVCNPGMRGRHWDALSKV</sequence>
<dbReference type="GO" id="GO:0030286">
    <property type="term" value="C:dynein complex"/>
    <property type="evidence" value="ECO:0007669"/>
    <property type="project" value="InterPro"/>
</dbReference>
<dbReference type="Pfam" id="PF08393">
    <property type="entry name" value="DHC_N2"/>
    <property type="match status" value="1"/>
</dbReference>
<gene>
    <name evidence="2" type="ORF">HaLaN_10266</name>
</gene>
<comment type="caution">
    <text evidence="2">The sequence shown here is derived from an EMBL/GenBank/DDBJ whole genome shotgun (WGS) entry which is preliminary data.</text>
</comment>
<feature type="domain" description="Dynein heavy chain linker" evidence="1">
    <location>
        <begin position="253"/>
        <end position="353"/>
    </location>
</feature>
<evidence type="ECO:0000313" key="2">
    <source>
        <dbReference type="EMBL" id="GFH14247.1"/>
    </source>
</evidence>
<evidence type="ECO:0000259" key="1">
    <source>
        <dbReference type="Pfam" id="PF08393"/>
    </source>
</evidence>
<feature type="non-terminal residue" evidence="2">
    <location>
        <position position="1"/>
    </location>
</feature>
<feature type="non-terminal residue" evidence="2">
    <location>
        <position position="354"/>
    </location>
</feature>
<dbReference type="GO" id="GO:0045505">
    <property type="term" value="F:dynein intermediate chain binding"/>
    <property type="evidence" value="ECO:0007669"/>
    <property type="project" value="InterPro"/>
</dbReference>
<dbReference type="InterPro" id="IPR013602">
    <property type="entry name" value="Dynein_heavy_linker"/>
</dbReference>
<proteinExistence type="predicted"/>
<dbReference type="Proteomes" id="UP000485058">
    <property type="component" value="Unassembled WGS sequence"/>
</dbReference>
<organism evidence="2 3">
    <name type="scientific">Haematococcus lacustris</name>
    <name type="common">Green alga</name>
    <name type="synonym">Haematococcus pluvialis</name>
    <dbReference type="NCBI Taxonomy" id="44745"/>
    <lineage>
        <taxon>Eukaryota</taxon>
        <taxon>Viridiplantae</taxon>
        <taxon>Chlorophyta</taxon>
        <taxon>core chlorophytes</taxon>
        <taxon>Chlorophyceae</taxon>
        <taxon>CS clade</taxon>
        <taxon>Chlamydomonadales</taxon>
        <taxon>Haematococcaceae</taxon>
        <taxon>Haematococcus</taxon>
    </lineage>
</organism>
<dbReference type="PANTHER" id="PTHR45703:SF1">
    <property type="entry name" value="DYNEINS HEAVY CHAIN"/>
    <property type="match status" value="1"/>
</dbReference>
<protein>
    <recommendedName>
        <fullName evidence="1">Dynein heavy chain linker domain-containing protein</fullName>
    </recommendedName>
</protein>
<dbReference type="GO" id="GO:0051959">
    <property type="term" value="F:dynein light intermediate chain binding"/>
    <property type="evidence" value="ECO:0007669"/>
    <property type="project" value="InterPro"/>
</dbReference>
<reference evidence="2 3" key="1">
    <citation type="submission" date="2020-02" db="EMBL/GenBank/DDBJ databases">
        <title>Draft genome sequence of Haematococcus lacustris strain NIES-144.</title>
        <authorList>
            <person name="Morimoto D."/>
            <person name="Nakagawa S."/>
            <person name="Yoshida T."/>
            <person name="Sawayama S."/>
        </authorList>
    </citation>
    <scope>NUCLEOTIDE SEQUENCE [LARGE SCALE GENOMIC DNA]</scope>
    <source>
        <strain evidence="2 3">NIES-144</strain>
    </source>
</reference>
<keyword evidence="3" id="KW-1185">Reference proteome</keyword>
<accession>A0A699YVF8</accession>